<accession>A0A015LJ72</accession>
<dbReference type="InterPro" id="IPR011705">
    <property type="entry name" value="BACK"/>
</dbReference>
<dbReference type="PROSITE" id="PS51886">
    <property type="entry name" value="TLDC"/>
    <property type="match status" value="1"/>
</dbReference>
<dbReference type="Pfam" id="PF07534">
    <property type="entry name" value="TLD"/>
    <property type="match status" value="1"/>
</dbReference>
<dbReference type="PROSITE" id="PS50097">
    <property type="entry name" value="BTB"/>
    <property type="match status" value="1"/>
</dbReference>
<evidence type="ECO:0000313" key="4">
    <source>
        <dbReference type="Proteomes" id="UP000022910"/>
    </source>
</evidence>
<dbReference type="SUPFAM" id="SSF54695">
    <property type="entry name" value="POZ domain"/>
    <property type="match status" value="1"/>
</dbReference>
<dbReference type="SMART" id="SM00225">
    <property type="entry name" value="BTB"/>
    <property type="match status" value="1"/>
</dbReference>
<name>A0A015LJ72_RHIIW</name>
<dbReference type="PANTHER" id="PTHR24410:SF23">
    <property type="entry name" value="BTB DOMAIN-CONTAINING PROTEIN-RELATED"/>
    <property type="match status" value="1"/>
</dbReference>
<reference evidence="3 4" key="1">
    <citation type="submission" date="2014-02" db="EMBL/GenBank/DDBJ databases">
        <title>Single nucleus genome sequencing reveals high similarity among nuclei of an endomycorrhizal fungus.</title>
        <authorList>
            <person name="Lin K."/>
            <person name="Geurts R."/>
            <person name="Zhang Z."/>
            <person name="Limpens E."/>
            <person name="Saunders D.G."/>
            <person name="Mu D."/>
            <person name="Pang E."/>
            <person name="Cao H."/>
            <person name="Cha H."/>
            <person name="Lin T."/>
            <person name="Zhou Q."/>
            <person name="Shang Y."/>
            <person name="Li Y."/>
            <person name="Ivanov S."/>
            <person name="Sharma T."/>
            <person name="Velzen R.V."/>
            <person name="Ruijter N.D."/>
            <person name="Aanen D.K."/>
            <person name="Win J."/>
            <person name="Kamoun S."/>
            <person name="Bisseling T."/>
            <person name="Huang S."/>
        </authorList>
    </citation>
    <scope>NUCLEOTIDE SEQUENCE [LARGE SCALE GENOMIC DNA]</scope>
    <source>
        <strain evidence="4">DAOM197198w</strain>
    </source>
</reference>
<dbReference type="InterPro" id="IPR051481">
    <property type="entry name" value="BTB-POZ/Galectin-3-binding"/>
</dbReference>
<dbReference type="Proteomes" id="UP000022910">
    <property type="component" value="Unassembled WGS sequence"/>
</dbReference>
<dbReference type="InterPro" id="IPR006571">
    <property type="entry name" value="TLDc_dom"/>
</dbReference>
<evidence type="ECO:0000313" key="3">
    <source>
        <dbReference type="EMBL" id="EXX72711.1"/>
    </source>
</evidence>
<keyword evidence="4" id="KW-1185">Reference proteome</keyword>
<dbReference type="InterPro" id="IPR011333">
    <property type="entry name" value="SKP1/BTB/POZ_sf"/>
</dbReference>
<dbReference type="HOGENOM" id="CLU_021542_0_2_1"/>
<comment type="caution">
    <text evidence="3">The sequence shown here is derived from an EMBL/GenBank/DDBJ whole genome shotgun (WGS) entry which is preliminary data.</text>
</comment>
<dbReference type="CDD" id="cd18186">
    <property type="entry name" value="BTB_POZ_ZBTB_KLHL-like"/>
    <property type="match status" value="1"/>
</dbReference>
<dbReference type="Gene3D" id="3.30.710.10">
    <property type="entry name" value="Potassium Channel Kv1.1, Chain A"/>
    <property type="match status" value="1"/>
</dbReference>
<evidence type="ECO:0000259" key="1">
    <source>
        <dbReference type="PROSITE" id="PS50097"/>
    </source>
</evidence>
<sequence>MSTELFSKLLSQNYIELLKDDEYYDITIEVGEDPNVKIFRAHMNILCYRSPYLRRILTSNKKNNDNVLAHIKLPNVLPEIFQTILEYIYGGILSLNKLDISNFLEVLVAADNLHLQELVDYLQKYLIENKSDWIEQHFGFTQQISSQSNNLLELQEFCMNLMAQTPEKIFKSFDFTSLSEKSLISLIKRNDLQMKEIEVWEHVLKWGLAQNPTLIPDPKTWSDDDLKSMKKILQHCLPLIRFFSLSSIEFSQKVRPYQKLLDQQLYEELLNSYLEPGSVSKYNVLRPRKIKINEIKIEDSQIIDSKIVDYNIISTVFKWVDKVVINDDNYEELYLPYKCELLLRGSRDGFTPKIFHELCNNKPNTVAFIKVNGAEEIIGGYNPIKWNAIGWGITKDSFIFSFVNKNVKDAIISNVVAVNCAINCGTGCGPYFGNDIIICSTEDQLDYYGIRCKKNFYEKKIRDTEDCFSIEDYEVFQIVKR</sequence>
<dbReference type="EMBL" id="JEMT01015112">
    <property type="protein sequence ID" value="EXX72711.1"/>
    <property type="molecule type" value="Genomic_DNA"/>
</dbReference>
<gene>
    <name evidence="3" type="ORF">RirG_066760</name>
</gene>
<evidence type="ECO:0008006" key="5">
    <source>
        <dbReference type="Google" id="ProtNLM"/>
    </source>
</evidence>
<feature type="domain" description="TLDc" evidence="2">
    <location>
        <begin position="306"/>
        <end position="479"/>
    </location>
</feature>
<dbReference type="Gene3D" id="1.25.40.420">
    <property type="match status" value="1"/>
</dbReference>
<dbReference type="PANTHER" id="PTHR24410">
    <property type="entry name" value="HL07962P-RELATED"/>
    <property type="match status" value="1"/>
</dbReference>
<dbReference type="AlphaFoldDB" id="A0A015LJ72"/>
<protein>
    <recommendedName>
        <fullName evidence="5">Serine-enriched protein</fullName>
    </recommendedName>
</protein>
<proteinExistence type="predicted"/>
<dbReference type="Pfam" id="PF00651">
    <property type="entry name" value="BTB"/>
    <property type="match status" value="1"/>
</dbReference>
<dbReference type="InterPro" id="IPR000210">
    <property type="entry name" value="BTB/POZ_dom"/>
</dbReference>
<feature type="domain" description="BTB" evidence="1">
    <location>
        <begin position="24"/>
        <end position="97"/>
    </location>
</feature>
<evidence type="ECO:0000259" key="2">
    <source>
        <dbReference type="PROSITE" id="PS51886"/>
    </source>
</evidence>
<organism evidence="3 4">
    <name type="scientific">Rhizophagus irregularis (strain DAOM 197198w)</name>
    <name type="common">Glomus intraradices</name>
    <dbReference type="NCBI Taxonomy" id="1432141"/>
    <lineage>
        <taxon>Eukaryota</taxon>
        <taxon>Fungi</taxon>
        <taxon>Fungi incertae sedis</taxon>
        <taxon>Mucoromycota</taxon>
        <taxon>Glomeromycotina</taxon>
        <taxon>Glomeromycetes</taxon>
        <taxon>Glomerales</taxon>
        <taxon>Glomeraceae</taxon>
        <taxon>Rhizophagus</taxon>
    </lineage>
</organism>
<dbReference type="Pfam" id="PF07707">
    <property type="entry name" value="BACK"/>
    <property type="match status" value="1"/>
</dbReference>